<dbReference type="PROSITE" id="PS00107">
    <property type="entry name" value="PROTEIN_KINASE_ATP"/>
    <property type="match status" value="1"/>
</dbReference>
<dbReference type="AlphaFoldDB" id="A0A367ZT84"/>
<dbReference type="EMBL" id="QOQW01000004">
    <property type="protein sequence ID" value="RCK80919.1"/>
    <property type="molecule type" value="Genomic_DNA"/>
</dbReference>
<dbReference type="PROSITE" id="PS00108">
    <property type="entry name" value="PROTEIN_KINASE_ST"/>
    <property type="match status" value="1"/>
</dbReference>
<sequence>MERAPVLRKIRRLGQGGYAETWLAEVLDRDLAAEWQTARVAIKIPYPEYERTFKKEIQLAGALLLQLTEAEQRNVVRYLGFELLDGVHVMVMEYVPDGSLRDRLGLSPHARPLPVPDALALAFGVLNGLAVVHAHRIHHRDIKPENILLDGPVPKLSDLGLARMARTHELSSTRAGTPWYAAPEVVAGTGADTRADLWSFGMTLYECLYGRLPFDLQALGSPLAVARRLADGTDPVAFPAPGPGLPEIPAGLRSILARCLSRDPAARYPEAAAIRADLRALLQPDDTVVAGLARKLLAQGRHPAERPAVLTGLQDLVRRYPYSPLSHYHLGEFLQAAGEPAAAFAAFQRGLGLHPDDPHLNWGLGVALHQRGEPRAAAAALDRALRAGLPPDLARGARLLLARLAVPAGRPTPT</sequence>
<dbReference type="Proteomes" id="UP000252355">
    <property type="component" value="Unassembled WGS sequence"/>
</dbReference>
<keyword evidence="3" id="KW-0802">TPR repeat</keyword>
<keyword evidence="6" id="KW-0808">Transferase</keyword>
<keyword evidence="6" id="KW-0418">Kinase</keyword>
<dbReference type="SUPFAM" id="SSF56112">
    <property type="entry name" value="Protein kinase-like (PK-like)"/>
    <property type="match status" value="1"/>
</dbReference>
<dbReference type="GO" id="GO:0005737">
    <property type="term" value="C:cytoplasm"/>
    <property type="evidence" value="ECO:0007669"/>
    <property type="project" value="TreeGrafter"/>
</dbReference>
<keyword evidence="2 4" id="KW-0067">ATP-binding</keyword>
<dbReference type="SUPFAM" id="SSF48452">
    <property type="entry name" value="TPR-like"/>
    <property type="match status" value="1"/>
</dbReference>
<name>A0A367ZT84_9BACT</name>
<feature type="binding site" evidence="4">
    <location>
        <position position="43"/>
    </location>
    <ligand>
        <name>ATP</name>
        <dbReference type="ChEBI" id="CHEBI:30616"/>
    </ligand>
</feature>
<dbReference type="Gene3D" id="1.25.40.10">
    <property type="entry name" value="Tetratricopeptide repeat domain"/>
    <property type="match status" value="1"/>
</dbReference>
<evidence type="ECO:0000256" key="2">
    <source>
        <dbReference type="ARBA" id="ARBA00022840"/>
    </source>
</evidence>
<evidence type="ECO:0000313" key="6">
    <source>
        <dbReference type="EMBL" id="RCK80919.1"/>
    </source>
</evidence>
<keyword evidence="6" id="KW-0723">Serine/threonine-protein kinase</keyword>
<keyword evidence="1 4" id="KW-0547">Nucleotide-binding</keyword>
<dbReference type="PROSITE" id="PS50005">
    <property type="entry name" value="TPR"/>
    <property type="match status" value="1"/>
</dbReference>
<dbReference type="GO" id="GO:0005524">
    <property type="term" value="F:ATP binding"/>
    <property type="evidence" value="ECO:0007669"/>
    <property type="project" value="UniProtKB-UniRule"/>
</dbReference>
<dbReference type="Pfam" id="PF14559">
    <property type="entry name" value="TPR_19"/>
    <property type="match status" value="1"/>
</dbReference>
<evidence type="ECO:0000313" key="7">
    <source>
        <dbReference type="Proteomes" id="UP000252355"/>
    </source>
</evidence>
<dbReference type="GO" id="GO:0004674">
    <property type="term" value="F:protein serine/threonine kinase activity"/>
    <property type="evidence" value="ECO:0007669"/>
    <property type="project" value="UniProtKB-KW"/>
</dbReference>
<comment type="caution">
    <text evidence="6">The sequence shown here is derived from an EMBL/GenBank/DDBJ whole genome shotgun (WGS) entry which is preliminary data.</text>
</comment>
<dbReference type="Pfam" id="PF00069">
    <property type="entry name" value="Pkinase"/>
    <property type="match status" value="1"/>
</dbReference>
<dbReference type="InterPro" id="IPR045269">
    <property type="entry name" value="Atg1-like"/>
</dbReference>
<dbReference type="InterPro" id="IPR011009">
    <property type="entry name" value="Kinase-like_dom_sf"/>
</dbReference>
<evidence type="ECO:0000259" key="5">
    <source>
        <dbReference type="PROSITE" id="PS50011"/>
    </source>
</evidence>
<feature type="repeat" description="TPR" evidence="3">
    <location>
        <begin position="324"/>
        <end position="357"/>
    </location>
</feature>
<organism evidence="6 7">
    <name type="scientific">Candidatus Ozemobacter sibiricus</name>
    <dbReference type="NCBI Taxonomy" id="2268124"/>
    <lineage>
        <taxon>Bacteria</taxon>
        <taxon>Candidatus Ozemobacteria</taxon>
        <taxon>Candidatus Ozemobacterales</taxon>
        <taxon>Candidatus Ozemobacteraceae</taxon>
        <taxon>Candidatus Ozemobacter</taxon>
    </lineage>
</organism>
<dbReference type="InterPro" id="IPR019734">
    <property type="entry name" value="TPR_rpt"/>
</dbReference>
<protein>
    <submittedName>
        <fullName evidence="6">Serine/threonine protein kinase</fullName>
    </submittedName>
</protein>
<dbReference type="InterPro" id="IPR000719">
    <property type="entry name" value="Prot_kinase_dom"/>
</dbReference>
<accession>A0A367ZT84</accession>
<dbReference type="InterPro" id="IPR008271">
    <property type="entry name" value="Ser/Thr_kinase_AS"/>
</dbReference>
<evidence type="ECO:0000256" key="1">
    <source>
        <dbReference type="ARBA" id="ARBA00022741"/>
    </source>
</evidence>
<feature type="domain" description="Protein kinase" evidence="5">
    <location>
        <begin position="7"/>
        <end position="282"/>
    </location>
</feature>
<evidence type="ECO:0000256" key="4">
    <source>
        <dbReference type="PROSITE-ProRule" id="PRU10141"/>
    </source>
</evidence>
<gene>
    <name evidence="6" type="ORF">OZSIB_2807</name>
</gene>
<dbReference type="InterPro" id="IPR011990">
    <property type="entry name" value="TPR-like_helical_dom_sf"/>
</dbReference>
<dbReference type="PANTHER" id="PTHR24348">
    <property type="entry name" value="SERINE/THREONINE-PROTEIN KINASE UNC-51-RELATED"/>
    <property type="match status" value="1"/>
</dbReference>
<dbReference type="CDD" id="cd14014">
    <property type="entry name" value="STKc_PknB_like"/>
    <property type="match status" value="1"/>
</dbReference>
<reference evidence="6 7" key="1">
    <citation type="submission" date="2018-05" db="EMBL/GenBank/DDBJ databases">
        <title>A metagenomic window into the 2 km-deep terrestrial subsurface aquifer revealed taxonomically and functionally diverse microbial community comprising novel uncultured bacterial lineages.</title>
        <authorList>
            <person name="Kadnikov V.V."/>
            <person name="Mardanov A.V."/>
            <person name="Beletsky A.V."/>
            <person name="Banks D."/>
            <person name="Pimenov N.V."/>
            <person name="Frank Y.A."/>
            <person name="Karnachuk O.V."/>
            <person name="Ravin N.V."/>
        </authorList>
    </citation>
    <scope>NUCLEOTIDE SEQUENCE [LARGE SCALE GENOMIC DNA]</scope>
    <source>
        <strain evidence="6">BY5</strain>
    </source>
</reference>
<proteinExistence type="predicted"/>
<evidence type="ECO:0000256" key="3">
    <source>
        <dbReference type="PROSITE-ProRule" id="PRU00339"/>
    </source>
</evidence>
<dbReference type="PROSITE" id="PS50011">
    <property type="entry name" value="PROTEIN_KINASE_DOM"/>
    <property type="match status" value="1"/>
</dbReference>
<dbReference type="Gene3D" id="1.10.510.10">
    <property type="entry name" value="Transferase(Phosphotransferase) domain 1"/>
    <property type="match status" value="1"/>
</dbReference>
<dbReference type="SMART" id="SM00220">
    <property type="entry name" value="S_TKc"/>
    <property type="match status" value="1"/>
</dbReference>
<dbReference type="InterPro" id="IPR017441">
    <property type="entry name" value="Protein_kinase_ATP_BS"/>
</dbReference>